<dbReference type="GO" id="GO:0003723">
    <property type="term" value="F:RNA binding"/>
    <property type="evidence" value="ECO:0007669"/>
    <property type="project" value="UniProtKB-KW"/>
</dbReference>
<dbReference type="InterPro" id="IPR001351">
    <property type="entry name" value="Ribosomal_uS3_C"/>
</dbReference>
<dbReference type="PANTHER" id="PTHR11760:SF32">
    <property type="entry name" value="SMALL RIBOSOMAL SUBUNIT PROTEIN US3"/>
    <property type="match status" value="1"/>
</dbReference>
<evidence type="ECO:0000313" key="9">
    <source>
        <dbReference type="Proteomes" id="UP000282876"/>
    </source>
</evidence>
<reference evidence="8 9" key="1">
    <citation type="submission" date="2018-10" db="EMBL/GenBank/DDBJ databases">
        <title>Draft genome sequence of the microsporidian Tubulinosema ratisbonensis.</title>
        <authorList>
            <person name="Polonais V."/>
            <person name="Peyretaillade E."/>
            <person name="Niehus S."/>
            <person name="Wawrzyniak I."/>
            <person name="Franchet A."/>
            <person name="Gaspin C."/>
            <person name="Reichstadt M."/>
            <person name="Belser C."/>
            <person name="Labadie K."/>
            <person name="Delbac F."/>
            <person name="Ferrandon D."/>
        </authorList>
    </citation>
    <scope>NUCLEOTIDE SEQUENCE [LARGE SCALE GENOMIC DNA]</scope>
    <source>
        <strain evidence="8 9">Franzen</strain>
    </source>
</reference>
<dbReference type="InterPro" id="IPR009019">
    <property type="entry name" value="KH_sf_prok-type"/>
</dbReference>
<keyword evidence="4" id="KW-0687">Ribonucleoprotein</keyword>
<keyword evidence="9" id="KW-1185">Reference proteome</keyword>
<dbReference type="GO" id="GO:0006412">
    <property type="term" value="P:translation"/>
    <property type="evidence" value="ECO:0007669"/>
    <property type="project" value="InterPro"/>
</dbReference>
<sequence length="216" mass="24401">MKEQNKLLISHIQKGLIHAELDEFFSIELKNEGYGGMEIKLHEMPVQITLRVNKSQDVMGDKKSRLNLLKHVLMQRFPLFRSGVELNVEMIKNKGLCPMTQADYIRRKLLENVPFRRAVHASMRSIKEGGAQGCIIIVSGKLKGQRAKSVKYQQGLMIHTGNDRYSYVKEAISTVLLKQGIIGIKVKIMLPHDPTGIDGPSKEISDKITILEPKTV</sequence>
<organism evidence="8 9">
    <name type="scientific">Tubulinosema ratisbonensis</name>
    <dbReference type="NCBI Taxonomy" id="291195"/>
    <lineage>
        <taxon>Eukaryota</taxon>
        <taxon>Fungi</taxon>
        <taxon>Fungi incertae sedis</taxon>
        <taxon>Microsporidia</taxon>
        <taxon>Tubulinosematoidea</taxon>
        <taxon>Tubulinosematidae</taxon>
        <taxon>Tubulinosema</taxon>
    </lineage>
</organism>
<dbReference type="Gene3D" id="3.30.300.20">
    <property type="match status" value="1"/>
</dbReference>
<proteinExistence type="inferred from homology"/>
<dbReference type="Pfam" id="PF07650">
    <property type="entry name" value="KH_2"/>
    <property type="match status" value="1"/>
</dbReference>
<dbReference type="STRING" id="291195.A0A437AQA4"/>
<evidence type="ECO:0000256" key="4">
    <source>
        <dbReference type="ARBA" id="ARBA00023274"/>
    </source>
</evidence>
<keyword evidence="3" id="KW-0689">Ribosomal protein</keyword>
<dbReference type="InterPro" id="IPR057258">
    <property type="entry name" value="Ribosomal_uS3"/>
</dbReference>
<evidence type="ECO:0000256" key="5">
    <source>
        <dbReference type="ARBA" id="ARBA00035408"/>
    </source>
</evidence>
<evidence type="ECO:0000256" key="3">
    <source>
        <dbReference type="ARBA" id="ARBA00022980"/>
    </source>
</evidence>
<evidence type="ECO:0000256" key="1">
    <source>
        <dbReference type="ARBA" id="ARBA00010761"/>
    </source>
</evidence>
<evidence type="ECO:0000259" key="7">
    <source>
        <dbReference type="Pfam" id="PF07650"/>
    </source>
</evidence>
<dbReference type="Gene3D" id="3.30.1140.32">
    <property type="entry name" value="Ribosomal protein S3, C-terminal domain"/>
    <property type="match status" value="1"/>
</dbReference>
<dbReference type="VEuPathDB" id="MicrosporidiaDB:TUBRATIS_000390"/>
<name>A0A437AQA4_9MICR</name>
<evidence type="ECO:0000256" key="2">
    <source>
        <dbReference type="ARBA" id="ARBA00022884"/>
    </source>
</evidence>
<dbReference type="InterPro" id="IPR005703">
    <property type="entry name" value="Ribosomal_uS3_euk/arc"/>
</dbReference>
<dbReference type="Pfam" id="PF00189">
    <property type="entry name" value="Ribosomal_S3_C"/>
    <property type="match status" value="1"/>
</dbReference>
<dbReference type="SUPFAM" id="SSF54814">
    <property type="entry name" value="Prokaryotic type KH domain (KH-domain type II)"/>
    <property type="match status" value="1"/>
</dbReference>
<dbReference type="GO" id="GO:0022627">
    <property type="term" value="C:cytosolic small ribosomal subunit"/>
    <property type="evidence" value="ECO:0007669"/>
    <property type="project" value="TreeGrafter"/>
</dbReference>
<keyword evidence="2" id="KW-0694">RNA-binding</keyword>
<accession>A0A437AQA4</accession>
<dbReference type="NCBIfam" id="TIGR01008">
    <property type="entry name" value="uS3_euk_arch"/>
    <property type="match status" value="1"/>
</dbReference>
<comment type="caution">
    <text evidence="8">The sequence shown here is derived from an EMBL/GenBank/DDBJ whole genome shotgun (WGS) entry which is preliminary data.</text>
</comment>
<dbReference type="AlphaFoldDB" id="A0A437AQA4"/>
<dbReference type="InterPro" id="IPR015946">
    <property type="entry name" value="KH_dom-like_a/b"/>
</dbReference>
<dbReference type="SUPFAM" id="SSF54821">
    <property type="entry name" value="Ribosomal protein S3 C-terminal domain"/>
    <property type="match status" value="1"/>
</dbReference>
<evidence type="ECO:0000313" key="8">
    <source>
        <dbReference type="EMBL" id="RVD93421.1"/>
    </source>
</evidence>
<dbReference type="EMBL" id="RCSS01000012">
    <property type="protein sequence ID" value="RVD93421.1"/>
    <property type="molecule type" value="Genomic_DNA"/>
</dbReference>
<dbReference type="GO" id="GO:0003735">
    <property type="term" value="F:structural constituent of ribosome"/>
    <property type="evidence" value="ECO:0007669"/>
    <property type="project" value="InterPro"/>
</dbReference>
<dbReference type="Proteomes" id="UP000282876">
    <property type="component" value="Unassembled WGS sequence"/>
</dbReference>
<dbReference type="InterPro" id="IPR036419">
    <property type="entry name" value="Ribosomal_S3_C_sf"/>
</dbReference>
<comment type="similarity">
    <text evidence="1">Belongs to the universal ribosomal protein uS3 family.</text>
</comment>
<evidence type="ECO:0000259" key="6">
    <source>
        <dbReference type="Pfam" id="PF00189"/>
    </source>
</evidence>
<dbReference type="OrthoDB" id="10248446at2759"/>
<protein>
    <recommendedName>
        <fullName evidence="5">40S ribosomal protein S3</fullName>
    </recommendedName>
</protein>
<dbReference type="PANTHER" id="PTHR11760">
    <property type="entry name" value="30S/40S RIBOSOMAL PROTEIN S3"/>
    <property type="match status" value="1"/>
</dbReference>
<dbReference type="GO" id="GO:0005634">
    <property type="term" value="C:nucleus"/>
    <property type="evidence" value="ECO:0007669"/>
    <property type="project" value="TreeGrafter"/>
</dbReference>
<gene>
    <name evidence="8" type="ORF">TUBRATIS_000390</name>
</gene>
<feature type="domain" description="Small ribosomal subunit protein uS3 C-terminal" evidence="6">
    <location>
        <begin position="105"/>
        <end position="188"/>
    </location>
</feature>
<dbReference type="InterPro" id="IPR004044">
    <property type="entry name" value="KH_dom_type_2"/>
</dbReference>
<feature type="domain" description="KH type-2" evidence="7">
    <location>
        <begin position="20"/>
        <end position="94"/>
    </location>
</feature>